<dbReference type="OrthoDB" id="1928360at2759"/>
<sequence length="686" mass="78530">MGRCRRHPSHTVIGVCAYCLNERLLVLLEEEQDQEIMVQKLYHNHSNYDLSYGYRCRPFSLLSGTDLNVTRSTARKMMIRSPQARMHPHSLASSSHLYGIKARRSYPSHVRRISHHGFAAVNPCDVEAPTKKKRSSLWSMFRFGLKGKKRGLHEPDVNGPTVVRGDYPGRFKESYGGASSHMAGQNVRRAFDADCMDQDFLYRNGFVSPGICSPRFMPSPSTLHSSPYLFPSPIAKQNPMDFYQWDRNWEGESASPLQTEFSQEEEDAARASWGFSMLPKRIRRTKSASATEDMVFWRQTYVDSPCISSDATPSGSKNQSPFFPDDSYHFAYRDGRNGLQVLNRNESGELTSPFPERHGHGYRDEIHQNLEADDIDSRKRNREPFHRCFGDHSSCVEEHLQHPAANSSSSIKSPRSVVPEFLRKKTRTLSIDCGRDVRVSPVPMLKIRRCEATRQQDTAKVNKQSSAHRGMRPQSSDDDFKTKQKQHRCLVAKNMSIVTKENHKHFKLKSLLAVKHLLKSPEPSMKRVNRRGVHEEGRCHQDSTLKTSSWSKVFRKTLSPVLGQMRQTKHSMTNPYSFYTGYIMHAPQYYTSCDDSHSQDESAFYQSISDSDGTKSDYHDEISGTRKLYGHAKFFVSSPVNDIFTRPTHTLSGIGDKASPPHYSFLSKDYSAFSYYFSPEQMKQHR</sequence>
<evidence type="ECO:0000313" key="3">
    <source>
        <dbReference type="Proteomes" id="UP000825935"/>
    </source>
</evidence>
<accession>A0A8T2V672</accession>
<feature type="region of interest" description="Disordered" evidence="1">
    <location>
        <begin position="453"/>
        <end position="483"/>
    </location>
</feature>
<dbReference type="EMBL" id="CM035407">
    <property type="protein sequence ID" value="KAH7442882.1"/>
    <property type="molecule type" value="Genomic_DNA"/>
</dbReference>
<reference evidence="2" key="1">
    <citation type="submission" date="2021-08" db="EMBL/GenBank/DDBJ databases">
        <title>WGS assembly of Ceratopteris richardii.</title>
        <authorList>
            <person name="Marchant D.B."/>
            <person name="Chen G."/>
            <person name="Jenkins J."/>
            <person name="Shu S."/>
            <person name="Leebens-Mack J."/>
            <person name="Grimwood J."/>
            <person name="Schmutz J."/>
            <person name="Soltis P."/>
            <person name="Soltis D."/>
            <person name="Chen Z.-H."/>
        </authorList>
    </citation>
    <scope>NUCLEOTIDE SEQUENCE</scope>
    <source>
        <strain evidence="2">Whitten #5841</strain>
        <tissue evidence="2">Leaf</tissue>
    </source>
</reference>
<evidence type="ECO:0000256" key="1">
    <source>
        <dbReference type="SAM" id="MobiDB-lite"/>
    </source>
</evidence>
<gene>
    <name evidence="2" type="ORF">KP509_02G005700</name>
</gene>
<dbReference type="Proteomes" id="UP000825935">
    <property type="component" value="Chromosome 2"/>
</dbReference>
<evidence type="ECO:0000313" key="2">
    <source>
        <dbReference type="EMBL" id="KAH7442882.1"/>
    </source>
</evidence>
<organism evidence="2 3">
    <name type="scientific">Ceratopteris richardii</name>
    <name type="common">Triangle waterfern</name>
    <dbReference type="NCBI Taxonomy" id="49495"/>
    <lineage>
        <taxon>Eukaryota</taxon>
        <taxon>Viridiplantae</taxon>
        <taxon>Streptophyta</taxon>
        <taxon>Embryophyta</taxon>
        <taxon>Tracheophyta</taxon>
        <taxon>Polypodiopsida</taxon>
        <taxon>Polypodiidae</taxon>
        <taxon>Polypodiales</taxon>
        <taxon>Pteridineae</taxon>
        <taxon>Pteridaceae</taxon>
        <taxon>Parkerioideae</taxon>
        <taxon>Ceratopteris</taxon>
    </lineage>
</organism>
<comment type="caution">
    <text evidence="2">The sequence shown here is derived from an EMBL/GenBank/DDBJ whole genome shotgun (WGS) entry which is preliminary data.</text>
</comment>
<name>A0A8T2V672_CERRI</name>
<proteinExistence type="predicted"/>
<protein>
    <submittedName>
        <fullName evidence="2">Uncharacterized protein</fullName>
    </submittedName>
</protein>
<feature type="compositionally biased region" description="Polar residues" evidence="1">
    <location>
        <begin position="455"/>
        <end position="467"/>
    </location>
</feature>
<keyword evidence="3" id="KW-1185">Reference proteome</keyword>
<dbReference type="AlphaFoldDB" id="A0A8T2V672"/>